<evidence type="ECO:0000313" key="1">
    <source>
        <dbReference type="EMBL" id="KAJ9655702.1"/>
    </source>
</evidence>
<keyword evidence="2" id="KW-1185">Reference proteome</keyword>
<organism evidence="1 2">
    <name type="scientific">Neophaeococcomyces mojaviensis</name>
    <dbReference type="NCBI Taxonomy" id="3383035"/>
    <lineage>
        <taxon>Eukaryota</taxon>
        <taxon>Fungi</taxon>
        <taxon>Dikarya</taxon>
        <taxon>Ascomycota</taxon>
        <taxon>Pezizomycotina</taxon>
        <taxon>Eurotiomycetes</taxon>
        <taxon>Chaetothyriomycetidae</taxon>
        <taxon>Chaetothyriales</taxon>
        <taxon>Chaetothyriales incertae sedis</taxon>
        <taxon>Neophaeococcomyces</taxon>
    </lineage>
</organism>
<comment type="caution">
    <text evidence="1">The sequence shown here is derived from an EMBL/GenBank/DDBJ whole genome shotgun (WGS) entry which is preliminary data.</text>
</comment>
<proteinExistence type="predicted"/>
<dbReference type="EMBL" id="JAPDRQ010000091">
    <property type="protein sequence ID" value="KAJ9655702.1"/>
    <property type="molecule type" value="Genomic_DNA"/>
</dbReference>
<accession>A0ACC3A5P5</accession>
<sequence>MAFSPVFWLYSMLQWLLSKIFSPDPPAPGARLRRPRIAIIGAGLTGVSAASHCVGHGFDVVLFEAEGRDHLGGIWTDVNGTSGLQIHSIMYRFHPSITWEGGYPKQNQIVGQIEKLWKRYQLEDKTKFNTKVEKVYKDHQGRWIVNNPSEGRFDGIIAAVGTCGPPKMPHIPGQENFTGEIHHSSKLDKVDAKGKKVLIIGGGASAVEALEWAVDTDAAEIKVLSRSDKWIIPRNAFIDVLLAFNIFGQETLLSWIPETLLRLCFYRDLKDIAPADQGLFTETPMVNSEIFKQIRSGRAHWLRGDIEEVHENGIMFNKRAKKVPKGGPGHQVMVEGDIIIMATGYKRPSLSFLPDEVFEEPYGPPRWYLQVFPPSYPSICANNCTYVNAIGTVGNYHIGIYTRLLLMFLVDPLTTPKTWWMKRWIDMTSTLKSLAPTRAFDFFTYSELIYWFVFVTLINPFRWKWALFVFFGIGSQLPAKVVEQEDKLRNGLGYEKSYLD</sequence>
<reference evidence="1" key="1">
    <citation type="submission" date="2022-10" db="EMBL/GenBank/DDBJ databases">
        <title>Culturing micro-colonial fungi from biological soil crusts in the Mojave desert and describing Neophaeococcomyces mojavensis, and introducing the new genera and species Taxawa tesnikishii.</title>
        <authorList>
            <person name="Kurbessoian T."/>
            <person name="Stajich J.E."/>
        </authorList>
    </citation>
    <scope>NUCLEOTIDE SEQUENCE</scope>
    <source>
        <strain evidence="1">JES_112</strain>
    </source>
</reference>
<evidence type="ECO:0000313" key="2">
    <source>
        <dbReference type="Proteomes" id="UP001172386"/>
    </source>
</evidence>
<name>A0ACC3A5P5_9EURO</name>
<protein>
    <submittedName>
        <fullName evidence="1">Uncharacterized protein</fullName>
    </submittedName>
</protein>
<dbReference type="Proteomes" id="UP001172386">
    <property type="component" value="Unassembled WGS sequence"/>
</dbReference>
<gene>
    <name evidence="1" type="ORF">H2198_005499</name>
</gene>